<dbReference type="KEGG" id="pkb:B4V02_03880"/>
<dbReference type="Pfam" id="PF02518">
    <property type="entry name" value="HATPase_c"/>
    <property type="match status" value="1"/>
</dbReference>
<dbReference type="GO" id="GO:0005524">
    <property type="term" value="F:ATP binding"/>
    <property type="evidence" value="ECO:0007669"/>
    <property type="project" value="UniProtKB-KW"/>
</dbReference>
<evidence type="ECO:0000256" key="8">
    <source>
        <dbReference type="ARBA" id="ARBA00023012"/>
    </source>
</evidence>
<keyword evidence="4" id="KW-0808">Transferase</keyword>
<dbReference type="PANTHER" id="PTHR24421:SF10">
    <property type="entry name" value="NITRATE_NITRITE SENSOR PROTEIN NARQ"/>
    <property type="match status" value="1"/>
</dbReference>
<name>A0A222WIR8_9BACL</name>
<keyword evidence="5" id="KW-0547">Nucleotide-binding</keyword>
<dbReference type="GO" id="GO:0016020">
    <property type="term" value="C:membrane"/>
    <property type="evidence" value="ECO:0007669"/>
    <property type="project" value="InterPro"/>
</dbReference>
<comment type="catalytic activity">
    <reaction evidence="1">
        <text>ATP + protein L-histidine = ADP + protein N-phospho-L-histidine.</text>
        <dbReference type="EC" id="2.7.13.3"/>
    </reaction>
</comment>
<keyword evidence="12" id="KW-1185">Reference proteome</keyword>
<dbReference type="InterPro" id="IPR011712">
    <property type="entry name" value="Sig_transdc_His_kin_sub3_dim/P"/>
</dbReference>
<dbReference type="AlphaFoldDB" id="A0A222WIR8"/>
<dbReference type="Gene3D" id="1.20.5.1930">
    <property type="match status" value="1"/>
</dbReference>
<evidence type="ECO:0000256" key="3">
    <source>
        <dbReference type="ARBA" id="ARBA00022553"/>
    </source>
</evidence>
<reference evidence="11 12" key="1">
    <citation type="submission" date="2017-03" db="EMBL/GenBank/DDBJ databases">
        <title>Complete genome sequence of Paenibacillus Kribbensis producing bioflocculants.</title>
        <authorList>
            <person name="Lee H.-G."/>
            <person name="Oh H.-M."/>
        </authorList>
    </citation>
    <scope>NUCLEOTIDE SEQUENCE [LARGE SCALE GENOMIC DNA]</scope>
    <source>
        <strain evidence="11 12">AM49</strain>
    </source>
</reference>
<sequence>MTYKQIKWMILFVPTLTVGAWEYVRHQFLLSYISMNVGNWLTPVILYLVSVTLLTKLFRMLERIQMELQHERAAKAAFEAREELARELHDGIAQSLFLLSVKVDRLEHNGDQGQYRQDIYKIRKTVHEVNRYVRQAIANLRFDPTPGEMLATNESLDYKVRQMIHEIPVHVDIQWTIPDAALTPKEKIELLACIREAVVNIEKHSGASKGWITGEGDQDQWKVIVKDNGKGLTADPFQFKDRYGLNIMKERAEDMNWTLRFLSDSSYTTVEISKEGEHQ</sequence>
<dbReference type="InterPro" id="IPR003594">
    <property type="entry name" value="HATPase_dom"/>
</dbReference>
<dbReference type="GO" id="GO:0000155">
    <property type="term" value="F:phosphorelay sensor kinase activity"/>
    <property type="evidence" value="ECO:0007669"/>
    <property type="project" value="InterPro"/>
</dbReference>
<evidence type="ECO:0000256" key="5">
    <source>
        <dbReference type="ARBA" id="ARBA00022741"/>
    </source>
</evidence>
<evidence type="ECO:0000256" key="4">
    <source>
        <dbReference type="ARBA" id="ARBA00022679"/>
    </source>
</evidence>
<dbReference type="InterPro" id="IPR050482">
    <property type="entry name" value="Sensor_HK_TwoCompSys"/>
</dbReference>
<evidence type="ECO:0000256" key="2">
    <source>
        <dbReference type="ARBA" id="ARBA00012438"/>
    </source>
</evidence>
<dbReference type="EC" id="2.7.13.3" evidence="2"/>
<dbReference type="SUPFAM" id="SSF55874">
    <property type="entry name" value="ATPase domain of HSP90 chaperone/DNA topoisomerase II/histidine kinase"/>
    <property type="match status" value="1"/>
</dbReference>
<evidence type="ECO:0000259" key="9">
    <source>
        <dbReference type="Pfam" id="PF02518"/>
    </source>
</evidence>
<protein>
    <recommendedName>
        <fullName evidence="2">histidine kinase</fullName>
        <ecNumber evidence="2">2.7.13.3</ecNumber>
    </recommendedName>
</protein>
<gene>
    <name evidence="11" type="ORF">B4V02_03880</name>
</gene>
<keyword evidence="8" id="KW-0902">Two-component regulatory system</keyword>
<dbReference type="PANTHER" id="PTHR24421">
    <property type="entry name" value="NITRATE/NITRITE SENSOR PROTEIN NARX-RELATED"/>
    <property type="match status" value="1"/>
</dbReference>
<proteinExistence type="predicted"/>
<dbReference type="InterPro" id="IPR036890">
    <property type="entry name" value="HATPase_C_sf"/>
</dbReference>
<evidence type="ECO:0000313" key="12">
    <source>
        <dbReference type="Proteomes" id="UP000214666"/>
    </source>
</evidence>
<dbReference type="RefSeq" id="WP_094153813.1">
    <property type="nucleotide sequence ID" value="NZ_CP020028.1"/>
</dbReference>
<keyword evidence="3" id="KW-0597">Phosphoprotein</keyword>
<dbReference type="GO" id="GO:0046983">
    <property type="term" value="F:protein dimerization activity"/>
    <property type="evidence" value="ECO:0007669"/>
    <property type="project" value="InterPro"/>
</dbReference>
<feature type="domain" description="Signal transduction histidine kinase subgroup 3 dimerisation and phosphoacceptor" evidence="10">
    <location>
        <begin position="81"/>
        <end position="141"/>
    </location>
</feature>
<dbReference type="Pfam" id="PF07730">
    <property type="entry name" value="HisKA_3"/>
    <property type="match status" value="1"/>
</dbReference>
<organism evidence="11 12">
    <name type="scientific">Paenibacillus kribbensis</name>
    <dbReference type="NCBI Taxonomy" id="172713"/>
    <lineage>
        <taxon>Bacteria</taxon>
        <taxon>Bacillati</taxon>
        <taxon>Bacillota</taxon>
        <taxon>Bacilli</taxon>
        <taxon>Bacillales</taxon>
        <taxon>Paenibacillaceae</taxon>
        <taxon>Paenibacillus</taxon>
    </lineage>
</organism>
<feature type="domain" description="Histidine kinase/HSP90-like ATPase" evidence="9">
    <location>
        <begin position="189"/>
        <end position="272"/>
    </location>
</feature>
<evidence type="ECO:0000256" key="7">
    <source>
        <dbReference type="ARBA" id="ARBA00022840"/>
    </source>
</evidence>
<dbReference type="CDD" id="cd16917">
    <property type="entry name" value="HATPase_UhpB-NarQ-NarX-like"/>
    <property type="match status" value="1"/>
</dbReference>
<accession>A0A222WIR8</accession>
<evidence type="ECO:0000256" key="6">
    <source>
        <dbReference type="ARBA" id="ARBA00022777"/>
    </source>
</evidence>
<dbReference type="EMBL" id="CP020028">
    <property type="protein sequence ID" value="ASR45898.1"/>
    <property type="molecule type" value="Genomic_DNA"/>
</dbReference>
<dbReference type="OrthoDB" id="773385at2"/>
<evidence type="ECO:0000256" key="1">
    <source>
        <dbReference type="ARBA" id="ARBA00000085"/>
    </source>
</evidence>
<dbReference type="Proteomes" id="UP000214666">
    <property type="component" value="Chromosome"/>
</dbReference>
<evidence type="ECO:0000313" key="11">
    <source>
        <dbReference type="EMBL" id="ASR45898.1"/>
    </source>
</evidence>
<evidence type="ECO:0000259" key="10">
    <source>
        <dbReference type="Pfam" id="PF07730"/>
    </source>
</evidence>
<dbReference type="Gene3D" id="3.30.565.10">
    <property type="entry name" value="Histidine kinase-like ATPase, C-terminal domain"/>
    <property type="match status" value="1"/>
</dbReference>
<keyword evidence="7" id="KW-0067">ATP-binding</keyword>
<keyword evidence="6 11" id="KW-0418">Kinase</keyword>